<protein>
    <submittedName>
        <fullName evidence="3">Uncharacterized protein</fullName>
    </submittedName>
</protein>
<evidence type="ECO:0000256" key="2">
    <source>
        <dbReference type="SAM" id="SignalP"/>
    </source>
</evidence>
<feature type="chain" id="PRO_5046575511" evidence="2">
    <location>
        <begin position="33"/>
        <end position="229"/>
    </location>
</feature>
<feature type="compositionally biased region" description="Low complexity" evidence="1">
    <location>
        <begin position="134"/>
        <end position="155"/>
    </location>
</feature>
<comment type="caution">
    <text evidence="3">The sequence shown here is derived from an EMBL/GenBank/DDBJ whole genome shotgun (WGS) entry which is preliminary data.</text>
</comment>
<accession>A0ABR0B1U0</accession>
<dbReference type="Proteomes" id="UP001234178">
    <property type="component" value="Unassembled WGS sequence"/>
</dbReference>
<organism evidence="3 4">
    <name type="scientific">Daphnia magna</name>
    <dbReference type="NCBI Taxonomy" id="35525"/>
    <lineage>
        <taxon>Eukaryota</taxon>
        <taxon>Metazoa</taxon>
        <taxon>Ecdysozoa</taxon>
        <taxon>Arthropoda</taxon>
        <taxon>Crustacea</taxon>
        <taxon>Branchiopoda</taxon>
        <taxon>Diplostraca</taxon>
        <taxon>Cladocera</taxon>
        <taxon>Anomopoda</taxon>
        <taxon>Daphniidae</taxon>
        <taxon>Daphnia</taxon>
    </lineage>
</organism>
<gene>
    <name evidence="3" type="ORF">OUZ56_027748</name>
</gene>
<evidence type="ECO:0000313" key="4">
    <source>
        <dbReference type="Proteomes" id="UP001234178"/>
    </source>
</evidence>
<name>A0ABR0B1U0_9CRUS</name>
<dbReference type="EMBL" id="JAOYFB010000040">
    <property type="protein sequence ID" value="KAK4035663.1"/>
    <property type="molecule type" value="Genomic_DNA"/>
</dbReference>
<sequence>MARRIEISKLLAPCLLILVALQLFESKTSVSAESNLRDVYADYFQIEDGDFTEMDYFDERLDASDIDRHGSKHRRFKLRNKHKKKKFSYGAPSQYDPANYYQSPTPHKRPLDGKYGVLKTQSIVTPPNSSESNAPTYIPTTTIATESRSPASSTPKTKKSQSKKKSSDSSLSKPENGPIKLTQEIPIEPVDIPKATSLSSASVSNKDDTGFFFRPTNSFPNFFKQLLQG</sequence>
<keyword evidence="2" id="KW-0732">Signal</keyword>
<reference evidence="3 4" key="1">
    <citation type="journal article" date="2023" name="Nucleic Acids Res.">
        <title>The hologenome of Daphnia magna reveals possible DNA methylation and microbiome-mediated evolution of the host genome.</title>
        <authorList>
            <person name="Chaturvedi A."/>
            <person name="Li X."/>
            <person name="Dhandapani V."/>
            <person name="Marshall H."/>
            <person name="Kissane S."/>
            <person name="Cuenca-Cambronero M."/>
            <person name="Asole G."/>
            <person name="Calvet F."/>
            <person name="Ruiz-Romero M."/>
            <person name="Marangio P."/>
            <person name="Guigo R."/>
            <person name="Rago D."/>
            <person name="Mirbahai L."/>
            <person name="Eastwood N."/>
            <person name="Colbourne J.K."/>
            <person name="Zhou J."/>
            <person name="Mallon E."/>
            <person name="Orsini L."/>
        </authorList>
    </citation>
    <scope>NUCLEOTIDE SEQUENCE [LARGE SCALE GENOMIC DNA]</scope>
    <source>
        <strain evidence="3">LRV0_1</strain>
    </source>
</reference>
<feature type="signal peptide" evidence="2">
    <location>
        <begin position="1"/>
        <end position="32"/>
    </location>
</feature>
<proteinExistence type="predicted"/>
<evidence type="ECO:0000256" key="1">
    <source>
        <dbReference type="SAM" id="MobiDB-lite"/>
    </source>
</evidence>
<keyword evidence="4" id="KW-1185">Reference proteome</keyword>
<feature type="region of interest" description="Disordered" evidence="1">
    <location>
        <begin position="79"/>
        <end position="218"/>
    </location>
</feature>
<evidence type="ECO:0000313" key="3">
    <source>
        <dbReference type="EMBL" id="KAK4035663.1"/>
    </source>
</evidence>
<feature type="compositionally biased region" description="Polar residues" evidence="1">
    <location>
        <begin position="119"/>
        <end position="133"/>
    </location>
</feature>